<evidence type="ECO:0000313" key="2">
    <source>
        <dbReference type="Proteomes" id="UP000078541"/>
    </source>
</evidence>
<reference evidence="1 2" key="1">
    <citation type="submission" date="2016-03" db="EMBL/GenBank/DDBJ databases">
        <title>Trachymyrmex septentrionalis WGS genome.</title>
        <authorList>
            <person name="Nygaard S."/>
            <person name="Hu H."/>
            <person name="Boomsma J."/>
            <person name="Zhang G."/>
        </authorList>
    </citation>
    <scope>NUCLEOTIDE SEQUENCE [LARGE SCALE GENOMIC DNA]</scope>
    <source>
        <strain evidence="1">Tsep2-gDNA-1</strain>
        <tissue evidence="1">Whole body</tissue>
    </source>
</reference>
<gene>
    <name evidence="1" type="ORF">ALC56_01400</name>
</gene>
<name>A0A195FW68_9HYME</name>
<dbReference type="EMBL" id="KQ981261">
    <property type="protein sequence ID" value="KYN44084.1"/>
    <property type="molecule type" value="Genomic_DNA"/>
</dbReference>
<accession>A0A195FW68</accession>
<dbReference type="AlphaFoldDB" id="A0A195FW68"/>
<organism evidence="1 2">
    <name type="scientific">Trachymyrmex septentrionalis</name>
    <dbReference type="NCBI Taxonomy" id="34720"/>
    <lineage>
        <taxon>Eukaryota</taxon>
        <taxon>Metazoa</taxon>
        <taxon>Ecdysozoa</taxon>
        <taxon>Arthropoda</taxon>
        <taxon>Hexapoda</taxon>
        <taxon>Insecta</taxon>
        <taxon>Pterygota</taxon>
        <taxon>Neoptera</taxon>
        <taxon>Endopterygota</taxon>
        <taxon>Hymenoptera</taxon>
        <taxon>Apocrita</taxon>
        <taxon>Aculeata</taxon>
        <taxon>Formicoidea</taxon>
        <taxon>Formicidae</taxon>
        <taxon>Myrmicinae</taxon>
        <taxon>Trachymyrmex</taxon>
    </lineage>
</organism>
<protein>
    <submittedName>
        <fullName evidence="1">Uncharacterized protein</fullName>
    </submittedName>
</protein>
<keyword evidence="2" id="KW-1185">Reference proteome</keyword>
<proteinExistence type="predicted"/>
<sequence>ILSYNETLITEKFQVEVTIVIRAGRRGGEGESKSIIIGLRGTIFFKKINPAGYISIAHISN</sequence>
<dbReference type="Proteomes" id="UP000078541">
    <property type="component" value="Unassembled WGS sequence"/>
</dbReference>
<evidence type="ECO:0000313" key="1">
    <source>
        <dbReference type="EMBL" id="KYN44084.1"/>
    </source>
</evidence>
<feature type="non-terminal residue" evidence="1">
    <location>
        <position position="1"/>
    </location>
</feature>